<gene>
    <name evidence="5" type="primary">LOC116224588</name>
</gene>
<dbReference type="InterPro" id="IPR016187">
    <property type="entry name" value="CTDL_fold"/>
</dbReference>
<dbReference type="InterPro" id="IPR001304">
    <property type="entry name" value="C-type_lectin-like"/>
</dbReference>
<name>A0A6P8H0M6_CLUHA</name>
<dbReference type="SUPFAM" id="SSF56436">
    <property type="entry name" value="C-type lectin-like"/>
    <property type="match status" value="1"/>
</dbReference>
<keyword evidence="4" id="KW-1185">Reference proteome</keyword>
<dbReference type="Gene3D" id="3.10.100.10">
    <property type="entry name" value="Mannose-Binding Protein A, subunit A"/>
    <property type="match status" value="1"/>
</dbReference>
<dbReference type="InterPro" id="IPR050111">
    <property type="entry name" value="C-type_lectin/snaclec_domain"/>
</dbReference>
<dbReference type="PROSITE" id="PS50041">
    <property type="entry name" value="C_TYPE_LECTIN_2"/>
    <property type="match status" value="1"/>
</dbReference>
<dbReference type="RefSeq" id="XP_031440630.1">
    <property type="nucleotide sequence ID" value="XM_031584770.1"/>
</dbReference>
<dbReference type="InterPro" id="IPR016186">
    <property type="entry name" value="C-type_lectin-like/link_sf"/>
</dbReference>
<feature type="signal peptide" evidence="2">
    <location>
        <begin position="1"/>
        <end position="16"/>
    </location>
</feature>
<feature type="chain" id="PRO_5027925485" evidence="2">
    <location>
        <begin position="17"/>
        <end position="126"/>
    </location>
</feature>
<accession>A0A6P8H0M6</accession>
<evidence type="ECO:0000313" key="4">
    <source>
        <dbReference type="Proteomes" id="UP000515152"/>
    </source>
</evidence>
<dbReference type="InterPro" id="IPR033989">
    <property type="entry name" value="CD209-like_CTLD"/>
</dbReference>
<evidence type="ECO:0000256" key="2">
    <source>
        <dbReference type="SAM" id="SignalP"/>
    </source>
</evidence>
<dbReference type="Pfam" id="PF00059">
    <property type="entry name" value="Lectin_C"/>
    <property type="match status" value="1"/>
</dbReference>
<dbReference type="AlphaFoldDB" id="A0A6P8H0M6"/>
<dbReference type="KEGG" id="char:116224588"/>
<dbReference type="SMART" id="SM00034">
    <property type="entry name" value="CLECT"/>
    <property type="match status" value="1"/>
</dbReference>
<evidence type="ECO:0000256" key="1">
    <source>
        <dbReference type="ARBA" id="ARBA00022734"/>
    </source>
</evidence>
<dbReference type="GO" id="GO:0030246">
    <property type="term" value="F:carbohydrate binding"/>
    <property type="evidence" value="ECO:0007669"/>
    <property type="project" value="UniProtKB-KW"/>
</dbReference>
<evidence type="ECO:0000259" key="3">
    <source>
        <dbReference type="PROSITE" id="PS50041"/>
    </source>
</evidence>
<proteinExistence type="predicted"/>
<dbReference type="Proteomes" id="UP000515152">
    <property type="component" value="Chromosome 18"/>
</dbReference>
<sequence length="126" mass="14515">MTVVIAVFVSVKAACADDWEYFDGSCYHFSTDVMNWTESRDACVTMGGHLVIINSQQEWEFLKTKGEGHWIGLTDVHEEDSWRWVDNTPLTYPKFWGTNQPDNYGDGEDCCHKSPNIHNRCVLHNK</sequence>
<organism evidence="4 5">
    <name type="scientific">Clupea harengus</name>
    <name type="common">Atlantic herring</name>
    <dbReference type="NCBI Taxonomy" id="7950"/>
    <lineage>
        <taxon>Eukaryota</taxon>
        <taxon>Metazoa</taxon>
        <taxon>Chordata</taxon>
        <taxon>Craniata</taxon>
        <taxon>Vertebrata</taxon>
        <taxon>Euteleostomi</taxon>
        <taxon>Actinopterygii</taxon>
        <taxon>Neopterygii</taxon>
        <taxon>Teleostei</taxon>
        <taxon>Clupei</taxon>
        <taxon>Clupeiformes</taxon>
        <taxon>Clupeoidei</taxon>
        <taxon>Clupeidae</taxon>
        <taxon>Clupea</taxon>
    </lineage>
</organism>
<evidence type="ECO:0000313" key="5">
    <source>
        <dbReference type="RefSeq" id="XP_031440630.1"/>
    </source>
</evidence>
<keyword evidence="1" id="KW-0430">Lectin</keyword>
<keyword evidence="2" id="KW-0732">Signal</keyword>
<protein>
    <submittedName>
        <fullName evidence="5">C-type lectin domain family 4 member E-like</fullName>
    </submittedName>
</protein>
<dbReference type="GeneID" id="116224588"/>
<dbReference type="CDD" id="cd03590">
    <property type="entry name" value="CLECT_DC-SIGN_like"/>
    <property type="match status" value="1"/>
</dbReference>
<reference evidence="5" key="1">
    <citation type="submission" date="2025-08" db="UniProtKB">
        <authorList>
            <consortium name="RefSeq"/>
        </authorList>
    </citation>
    <scope>IDENTIFICATION</scope>
</reference>
<feature type="domain" description="C-type lectin" evidence="3">
    <location>
        <begin position="22"/>
        <end position="110"/>
    </location>
</feature>
<dbReference type="PANTHER" id="PTHR22803">
    <property type="entry name" value="MANNOSE, PHOSPHOLIPASE, LECTIN RECEPTOR RELATED"/>
    <property type="match status" value="1"/>
</dbReference>
<dbReference type="OrthoDB" id="2142683at2759"/>